<dbReference type="SUPFAM" id="SSF52172">
    <property type="entry name" value="CheY-like"/>
    <property type="match status" value="1"/>
</dbReference>
<feature type="modified residue" description="4-aspartylphosphate" evidence="1">
    <location>
        <position position="72"/>
    </location>
</feature>
<dbReference type="InterPro" id="IPR011006">
    <property type="entry name" value="CheY-like_superfamily"/>
</dbReference>
<dbReference type="STRING" id="655015.B1812_09180"/>
<evidence type="ECO:0000256" key="1">
    <source>
        <dbReference type="PROSITE-ProRule" id="PRU00169"/>
    </source>
</evidence>
<dbReference type="Pfam" id="PF00072">
    <property type="entry name" value="Response_reg"/>
    <property type="match status" value="1"/>
</dbReference>
<reference evidence="3 4" key="1">
    <citation type="submission" date="2017-02" db="EMBL/GenBank/DDBJ databases">
        <authorList>
            <person name="Peterson S.W."/>
        </authorList>
    </citation>
    <scope>NUCLEOTIDE SEQUENCE [LARGE SCALE GENOMIC DNA]</scope>
    <source>
        <strain evidence="3 4">S285</strain>
    </source>
</reference>
<dbReference type="GO" id="GO:0000160">
    <property type="term" value="P:phosphorelay signal transduction system"/>
    <property type="evidence" value="ECO:0007669"/>
    <property type="project" value="InterPro"/>
</dbReference>
<dbReference type="Proteomes" id="UP000193978">
    <property type="component" value="Chromosome"/>
</dbReference>
<keyword evidence="4" id="KW-1185">Reference proteome</keyword>
<sequence>MAPAPSGQRLCRLLLVEDDEDDVFLLERAMDCVRNKLEIDIECDHVENGLEGLYQVSKEDLTDKLPDAIVLDLNMPRLGGVKFLKALRQSFLLKDLPIFVLTTTTSIAIHEEAMRAGADKVYVKPNDAEALVAIAGEIIAACCVAQTNRLQAS</sequence>
<dbReference type="AlphaFoldDB" id="A0A1W6MUN5"/>
<accession>A0A1W6MUN5</accession>
<dbReference type="InterPro" id="IPR001789">
    <property type="entry name" value="Sig_transdc_resp-reg_receiver"/>
</dbReference>
<dbReference type="OrthoDB" id="9786548at2"/>
<gene>
    <name evidence="3" type="ORF">B1812_09180</name>
</gene>
<dbReference type="KEGG" id="mbry:B1812_09180"/>
<protein>
    <submittedName>
        <fullName evidence="3">Response regulator</fullName>
    </submittedName>
</protein>
<evidence type="ECO:0000259" key="2">
    <source>
        <dbReference type="PROSITE" id="PS50110"/>
    </source>
</evidence>
<name>A0A1W6MUN5_9HYPH</name>
<evidence type="ECO:0000313" key="3">
    <source>
        <dbReference type="EMBL" id="ARN81226.1"/>
    </source>
</evidence>
<dbReference type="Gene3D" id="3.40.50.2300">
    <property type="match status" value="1"/>
</dbReference>
<proteinExistence type="predicted"/>
<dbReference type="PANTHER" id="PTHR44520">
    <property type="entry name" value="RESPONSE REGULATOR RCP1-RELATED"/>
    <property type="match status" value="1"/>
</dbReference>
<dbReference type="PROSITE" id="PS50110">
    <property type="entry name" value="RESPONSE_REGULATORY"/>
    <property type="match status" value="1"/>
</dbReference>
<dbReference type="RefSeq" id="WP_085771318.1">
    <property type="nucleotide sequence ID" value="NZ_AP027149.1"/>
</dbReference>
<organism evidence="3 4">
    <name type="scientific">Methylocystis bryophila</name>
    <dbReference type="NCBI Taxonomy" id="655015"/>
    <lineage>
        <taxon>Bacteria</taxon>
        <taxon>Pseudomonadati</taxon>
        <taxon>Pseudomonadota</taxon>
        <taxon>Alphaproteobacteria</taxon>
        <taxon>Hyphomicrobiales</taxon>
        <taxon>Methylocystaceae</taxon>
        <taxon>Methylocystis</taxon>
    </lineage>
</organism>
<dbReference type="SMART" id="SM00448">
    <property type="entry name" value="REC"/>
    <property type="match status" value="1"/>
</dbReference>
<dbReference type="InterPro" id="IPR052893">
    <property type="entry name" value="TCS_response_regulator"/>
</dbReference>
<dbReference type="EMBL" id="CP019948">
    <property type="protein sequence ID" value="ARN81226.1"/>
    <property type="molecule type" value="Genomic_DNA"/>
</dbReference>
<feature type="domain" description="Response regulatory" evidence="2">
    <location>
        <begin position="12"/>
        <end position="139"/>
    </location>
</feature>
<keyword evidence="1" id="KW-0597">Phosphoprotein</keyword>
<evidence type="ECO:0000313" key="4">
    <source>
        <dbReference type="Proteomes" id="UP000193978"/>
    </source>
</evidence>
<dbReference type="PANTHER" id="PTHR44520:SF1">
    <property type="entry name" value="TWO-COMPONENT SYSTEM REGULATORY PROTEIN"/>
    <property type="match status" value="1"/>
</dbReference>